<evidence type="ECO:0000313" key="6">
    <source>
        <dbReference type="Proteomes" id="UP000002748"/>
    </source>
</evidence>
<feature type="region of interest" description="Disordered" evidence="3">
    <location>
        <begin position="1"/>
        <end position="110"/>
    </location>
</feature>
<sequence length="484" mass="52631">MTSDGSGATTPHLGAQKRHGESIDADRPRQIPRQSGPEEGAMQGDVKLEAIGEAGPGPQTARRRSLGPVPQPSPTVFHRIMEQRAGAGASTQASDIGSFSSPPDQAEPEVKGELRVVDGEEAYVAPDSDSDSTQSMGLSSVQQSQHTCAYAGCSDAFESAEELASHIRAHADTIAAPQTGKEAELEERISALEAQVREKDVEIGRQAAYIADLERDPPEILSLPTQDTPEAEIHALKKKLKSSQLALKSTRSDLSFFRDQYQTASTSAVAEVARADKLASQVTRLKEQLSLGLKQRNLHFQATLAAHAKSEEKAKYQLNLLLAQSRRTDDRIRHRAAQHERLVKENRTYETELHEARSRADTLQKRNNELLDQVATLRGRLMGAFDSVSNSASDSDAEGERENGGFHKFDAQEAKLGMPALTPTAARPLTPVVQDVMLGASPAAGTQQTELMFKCKWENCAAIFALRPELEAHALAHVQTELDQ</sequence>
<proteinExistence type="predicted"/>
<feature type="domain" description="C2H2-type" evidence="4">
    <location>
        <begin position="146"/>
        <end position="175"/>
    </location>
</feature>
<dbReference type="PROSITE" id="PS00028">
    <property type="entry name" value="ZINC_FINGER_C2H2_1"/>
    <property type="match status" value="2"/>
</dbReference>
<dbReference type="SMART" id="SM00355">
    <property type="entry name" value="ZnF_C2H2"/>
    <property type="match status" value="2"/>
</dbReference>
<dbReference type="OrthoDB" id="3647690at2759"/>
<organism evidence="5 6">
    <name type="scientific">Trichosporon asahii var. asahii (strain ATCC 90039 / CBS 2479 / JCM 2466 / KCTC 7840 / NBRC 103889/ NCYC 2677 / UAMH 7654)</name>
    <name type="common">Yeast</name>
    <dbReference type="NCBI Taxonomy" id="1186058"/>
    <lineage>
        <taxon>Eukaryota</taxon>
        <taxon>Fungi</taxon>
        <taxon>Dikarya</taxon>
        <taxon>Basidiomycota</taxon>
        <taxon>Agaricomycotina</taxon>
        <taxon>Tremellomycetes</taxon>
        <taxon>Trichosporonales</taxon>
        <taxon>Trichosporonaceae</taxon>
        <taxon>Trichosporon</taxon>
    </lineage>
</organism>
<reference evidence="5 6" key="1">
    <citation type="journal article" date="2012" name="Eukaryot. Cell">
        <title>Draft genome sequence of CBS 2479, the standard type strain of Trichosporon asahii.</title>
        <authorList>
            <person name="Yang R.Y."/>
            <person name="Li H.T."/>
            <person name="Zhu H."/>
            <person name="Zhou G.P."/>
            <person name="Wang M."/>
            <person name="Wang L."/>
        </authorList>
    </citation>
    <scope>NUCLEOTIDE SEQUENCE [LARGE SCALE GENOMIC DNA]</scope>
    <source>
        <strain evidence="6">ATCC 90039 / CBS 2479 / JCM 2466 / KCTC 7840 / NCYC 2677 / UAMH 7654</strain>
    </source>
</reference>
<dbReference type="EMBL" id="ALBS01000321">
    <property type="protein sequence ID" value="EJT45821.1"/>
    <property type="molecule type" value="Genomic_DNA"/>
</dbReference>
<keyword evidence="1" id="KW-0479">Metal-binding</keyword>
<gene>
    <name evidence="5" type="ORF">A1Q1_05734</name>
</gene>
<keyword evidence="2" id="KW-0175">Coiled coil</keyword>
<evidence type="ECO:0000256" key="3">
    <source>
        <dbReference type="SAM" id="MobiDB-lite"/>
    </source>
</evidence>
<evidence type="ECO:0000259" key="4">
    <source>
        <dbReference type="PROSITE" id="PS50157"/>
    </source>
</evidence>
<evidence type="ECO:0000256" key="1">
    <source>
        <dbReference type="PROSITE-ProRule" id="PRU00042"/>
    </source>
</evidence>
<comment type="caution">
    <text evidence="5">The sequence shown here is derived from an EMBL/GenBank/DDBJ whole genome shotgun (WGS) entry which is preliminary data.</text>
</comment>
<dbReference type="Proteomes" id="UP000002748">
    <property type="component" value="Unassembled WGS sequence"/>
</dbReference>
<keyword evidence="1" id="KW-0863">Zinc-finger</keyword>
<accession>J5SIM8</accession>
<feature type="compositionally biased region" description="Polar residues" evidence="3">
    <location>
        <begin position="89"/>
        <end position="103"/>
    </location>
</feature>
<feature type="coiled-coil region" evidence="2">
    <location>
        <begin position="339"/>
        <end position="380"/>
    </location>
</feature>
<dbReference type="PROSITE" id="PS50157">
    <property type="entry name" value="ZINC_FINGER_C2H2_2"/>
    <property type="match status" value="1"/>
</dbReference>
<feature type="compositionally biased region" description="Basic and acidic residues" evidence="3">
    <location>
        <begin position="18"/>
        <end position="29"/>
    </location>
</feature>
<protein>
    <submittedName>
        <fullName evidence="5">Protein complex assembly-related protein</fullName>
    </submittedName>
</protein>
<dbReference type="GeneID" id="25989246"/>
<dbReference type="GO" id="GO:0008270">
    <property type="term" value="F:zinc ion binding"/>
    <property type="evidence" value="ECO:0007669"/>
    <property type="project" value="UniProtKB-KW"/>
</dbReference>
<evidence type="ECO:0000256" key="2">
    <source>
        <dbReference type="SAM" id="Coils"/>
    </source>
</evidence>
<keyword evidence="1" id="KW-0862">Zinc</keyword>
<dbReference type="VEuPathDB" id="FungiDB:A1Q1_05734"/>
<dbReference type="RefSeq" id="XP_014176418.1">
    <property type="nucleotide sequence ID" value="XM_014320943.1"/>
</dbReference>
<dbReference type="HOGENOM" id="CLU_564040_0_0_1"/>
<dbReference type="InterPro" id="IPR013087">
    <property type="entry name" value="Znf_C2H2_type"/>
</dbReference>
<evidence type="ECO:0000313" key="5">
    <source>
        <dbReference type="EMBL" id="EJT45821.1"/>
    </source>
</evidence>
<name>J5SIM8_TRIAS</name>
<dbReference type="AlphaFoldDB" id="J5SIM8"/>
<dbReference type="KEGG" id="tasa:A1Q1_05734"/>